<name>A0A833DQ93_9EURY</name>
<feature type="transmembrane region" description="Helical" evidence="1">
    <location>
        <begin position="106"/>
        <end position="124"/>
    </location>
</feature>
<feature type="transmembrane region" description="Helical" evidence="1">
    <location>
        <begin position="12"/>
        <end position="32"/>
    </location>
</feature>
<feature type="transmembrane region" description="Helical" evidence="1">
    <location>
        <begin position="347"/>
        <end position="366"/>
    </location>
</feature>
<comment type="caution">
    <text evidence="2">The sequence shown here is derived from an EMBL/GenBank/DDBJ whole genome shotgun (WGS) entry which is preliminary data.</text>
</comment>
<dbReference type="Pfam" id="PF01901">
    <property type="entry name" value="O_anti_polymase"/>
    <property type="match status" value="1"/>
</dbReference>
<keyword evidence="1" id="KW-0472">Membrane</keyword>
<sequence>MGNLKLKDVLDHPVFIVIMGHFAIFLLAIPYYHKFNYISLLKIFLIVSLFILFYSMPFFIDVKFHKYFKNQNLNLKFQLKNIIPIIYALLLFLIIYHGVYTLTNSLLPAVAYSLGVIFISSIFAKCKGKSKSREEFNKNIHIFNKIIPISKIFSKLLKNMDNIIFTIGIISFMLLLIIYNAIPLINYTVRMNISSDPLRLISTGALVYGGIDNIFYFIVAFILLFLLGYKAGILILCFSFLIYNYKSKRISYKWLIVSIVGLLVFLAIMAKVILQYSGQKWSIGIFEMLSYRAYFDIMVLEKIINYSSPMLGKITLNPVGESLIGELLFGYSHNFTSTMFGPIYLDFGIYGLIFASLLGFSSKLIYEGDKKIYSIYAAILLSMCEIGINYGFIIVMLIMLYINTLMDRE</sequence>
<feature type="transmembrane region" description="Helical" evidence="1">
    <location>
        <begin position="163"/>
        <end position="182"/>
    </location>
</feature>
<evidence type="ECO:0000313" key="2">
    <source>
        <dbReference type="EMBL" id="HIP17184.1"/>
    </source>
</evidence>
<keyword evidence="1" id="KW-0812">Transmembrane</keyword>
<dbReference type="Proteomes" id="UP000605144">
    <property type="component" value="Unassembled WGS sequence"/>
</dbReference>
<feature type="transmembrane region" description="Helical" evidence="1">
    <location>
        <begin position="214"/>
        <end position="242"/>
    </location>
</feature>
<accession>A0A833DQ93</accession>
<reference evidence="2" key="1">
    <citation type="journal article" date="2020" name="ISME J.">
        <title>Gammaproteobacteria mediating utilization of methyl-, sulfur- and petroleum organic compounds in deep ocean hydrothermal plumes.</title>
        <authorList>
            <person name="Zhou Z."/>
            <person name="Liu Y."/>
            <person name="Pan J."/>
            <person name="Cron B.R."/>
            <person name="Toner B.M."/>
            <person name="Anantharaman K."/>
            <person name="Breier J.A."/>
            <person name="Dick G.J."/>
            <person name="Li M."/>
        </authorList>
    </citation>
    <scope>NUCLEOTIDE SEQUENCE</scope>
    <source>
        <strain evidence="2">SZUA-1385</strain>
    </source>
</reference>
<dbReference type="AlphaFoldDB" id="A0A833DQ93"/>
<feature type="transmembrane region" description="Helical" evidence="1">
    <location>
        <begin position="378"/>
        <end position="402"/>
    </location>
</feature>
<keyword evidence="1" id="KW-1133">Transmembrane helix</keyword>
<dbReference type="EMBL" id="DQSV01000053">
    <property type="protein sequence ID" value="HIP17184.1"/>
    <property type="molecule type" value="Genomic_DNA"/>
</dbReference>
<feature type="transmembrane region" description="Helical" evidence="1">
    <location>
        <begin position="254"/>
        <end position="274"/>
    </location>
</feature>
<gene>
    <name evidence="2" type="ORF">EYG76_02635</name>
</gene>
<protein>
    <submittedName>
        <fullName evidence="2">Oligosaccharide repeat unit polymerase</fullName>
    </submittedName>
</protein>
<feature type="transmembrane region" description="Helical" evidence="1">
    <location>
        <begin position="38"/>
        <end position="60"/>
    </location>
</feature>
<feature type="transmembrane region" description="Helical" evidence="1">
    <location>
        <begin position="81"/>
        <end position="100"/>
    </location>
</feature>
<evidence type="ECO:0000313" key="3">
    <source>
        <dbReference type="Proteomes" id="UP000605144"/>
    </source>
</evidence>
<dbReference type="InterPro" id="IPR002760">
    <property type="entry name" value="O_anti_polymase"/>
</dbReference>
<organism evidence="2 3">
    <name type="scientific">Methanothermococcus okinawensis</name>
    <dbReference type="NCBI Taxonomy" id="155863"/>
    <lineage>
        <taxon>Archaea</taxon>
        <taxon>Methanobacteriati</taxon>
        <taxon>Methanobacteriota</taxon>
        <taxon>Methanomada group</taxon>
        <taxon>Methanococci</taxon>
        <taxon>Methanococcales</taxon>
        <taxon>Methanococcaceae</taxon>
        <taxon>Methanothermococcus</taxon>
    </lineage>
</organism>
<evidence type="ECO:0000256" key="1">
    <source>
        <dbReference type="SAM" id="Phobius"/>
    </source>
</evidence>
<proteinExistence type="predicted"/>